<organism evidence="2 3">
    <name type="scientific">Nosema granulosis</name>
    <dbReference type="NCBI Taxonomy" id="83296"/>
    <lineage>
        <taxon>Eukaryota</taxon>
        <taxon>Fungi</taxon>
        <taxon>Fungi incertae sedis</taxon>
        <taxon>Microsporidia</taxon>
        <taxon>Nosematidae</taxon>
        <taxon>Nosema</taxon>
    </lineage>
</organism>
<name>A0A9P6KXZ4_9MICR</name>
<dbReference type="Proteomes" id="UP000740883">
    <property type="component" value="Unassembled WGS sequence"/>
</dbReference>
<keyword evidence="3" id="KW-1185">Reference proteome</keyword>
<evidence type="ECO:0000313" key="3">
    <source>
        <dbReference type="Proteomes" id="UP000740883"/>
    </source>
</evidence>
<dbReference type="EMBL" id="SBJO01000199">
    <property type="protein sequence ID" value="KAF9762225.1"/>
    <property type="molecule type" value="Genomic_DNA"/>
</dbReference>
<feature type="transmembrane region" description="Helical" evidence="1">
    <location>
        <begin position="44"/>
        <end position="67"/>
    </location>
</feature>
<comment type="caution">
    <text evidence="2">The sequence shown here is derived from an EMBL/GenBank/DDBJ whole genome shotgun (WGS) entry which is preliminary data.</text>
</comment>
<protein>
    <submittedName>
        <fullName evidence="2">Uncharacterized protein</fullName>
    </submittedName>
</protein>
<gene>
    <name evidence="2" type="ORF">NGRA_2156</name>
</gene>
<feature type="transmembrane region" description="Helical" evidence="1">
    <location>
        <begin position="79"/>
        <end position="101"/>
    </location>
</feature>
<keyword evidence="1" id="KW-0812">Transmembrane</keyword>
<dbReference type="AlphaFoldDB" id="A0A9P6KXZ4"/>
<sequence length="112" mass="12896">DAIENTIDTMEDTIEDTIEVDNMELGLKESRVKKLSTSEKRKKVIYIVIGVTLLIICVLLGGFLYLLFNMAGVKVLNKIFFIVSFVINIIFITFYILLFNYSSKKNTEIKNY</sequence>
<keyword evidence="1" id="KW-0472">Membrane</keyword>
<evidence type="ECO:0000313" key="2">
    <source>
        <dbReference type="EMBL" id="KAF9762225.1"/>
    </source>
</evidence>
<reference evidence="2 3" key="1">
    <citation type="journal article" date="2020" name="Genome Biol. Evol.">
        <title>Comparative genomics of strictly vertically transmitted, feminizing microsporidia endosymbionts of amphipod crustaceans.</title>
        <authorList>
            <person name="Cormier A."/>
            <person name="Chebbi M.A."/>
            <person name="Giraud I."/>
            <person name="Wattier R."/>
            <person name="Teixeira M."/>
            <person name="Gilbert C."/>
            <person name="Rigaud T."/>
            <person name="Cordaux R."/>
        </authorList>
    </citation>
    <scope>NUCLEOTIDE SEQUENCE [LARGE SCALE GENOMIC DNA]</scope>
    <source>
        <strain evidence="2 3">Ou3-Ou53</strain>
    </source>
</reference>
<evidence type="ECO:0000256" key="1">
    <source>
        <dbReference type="SAM" id="Phobius"/>
    </source>
</evidence>
<accession>A0A9P6KXZ4</accession>
<feature type="non-terminal residue" evidence="2">
    <location>
        <position position="1"/>
    </location>
</feature>
<proteinExistence type="predicted"/>
<keyword evidence="1" id="KW-1133">Transmembrane helix</keyword>